<dbReference type="KEGG" id="een:BBD30_10200"/>
<dbReference type="Proteomes" id="UP000190848">
    <property type="component" value="Chromosome"/>
</dbReference>
<dbReference type="AlphaFoldDB" id="A0AAU8UTK4"/>
<reference evidence="6 7" key="1">
    <citation type="submission" date="2016-07" db="EMBL/GenBank/DDBJ databases">
        <title>Revisiting the taxonomy of the Elizabethkingia Genus using Whole-Genome Sequencing, Optical Mapping, and MALDI-TOF, along with proposal of three novel Elizabethkingia species: Elizabethkingia bruuniana sp. nov., Elizabethkingia ursingii sp. nov., and Elizabethkingia occulta sp. nov.</title>
        <authorList>
            <person name="Nicholson A.C."/>
        </authorList>
    </citation>
    <scope>NUCLEOTIDE SEQUENCE [LARGE SCALE GENOMIC DNA]</scope>
    <source>
        <strain evidence="6 7">F3201</strain>
    </source>
</reference>
<dbReference type="InterPro" id="IPR001279">
    <property type="entry name" value="Metallo-B-lactamas"/>
</dbReference>
<evidence type="ECO:0000313" key="6">
    <source>
        <dbReference type="EMBL" id="AQX00697.1"/>
    </source>
</evidence>
<comment type="cofactor">
    <cofactor evidence="1">
        <name>Zn(2+)</name>
        <dbReference type="ChEBI" id="CHEBI:29105"/>
    </cofactor>
</comment>
<dbReference type="PANTHER" id="PTHR46233">
    <property type="entry name" value="HYDROXYACYLGLUTATHIONE HYDROLASE GLOC"/>
    <property type="match status" value="1"/>
</dbReference>
<evidence type="ECO:0000256" key="1">
    <source>
        <dbReference type="ARBA" id="ARBA00001947"/>
    </source>
</evidence>
<dbReference type="GO" id="GO:0016787">
    <property type="term" value="F:hydrolase activity"/>
    <property type="evidence" value="ECO:0007669"/>
    <property type="project" value="UniProtKB-KW"/>
</dbReference>
<evidence type="ECO:0000259" key="5">
    <source>
        <dbReference type="SMART" id="SM00849"/>
    </source>
</evidence>
<evidence type="ECO:0000256" key="2">
    <source>
        <dbReference type="ARBA" id="ARBA00022723"/>
    </source>
</evidence>
<evidence type="ECO:0000313" key="7">
    <source>
        <dbReference type="Proteomes" id="UP000190848"/>
    </source>
</evidence>
<feature type="domain" description="Metallo-beta-lactamase" evidence="5">
    <location>
        <begin position="13"/>
        <end position="191"/>
    </location>
</feature>
<evidence type="ECO:0000256" key="4">
    <source>
        <dbReference type="ARBA" id="ARBA00022833"/>
    </source>
</evidence>
<dbReference type="EMBL" id="CP016374">
    <property type="protein sequence ID" value="AQX00697.1"/>
    <property type="molecule type" value="Genomic_DNA"/>
</dbReference>
<sequence length="198" mass="22454">MFTLHSFKNYPIDSVTYIISNPGLKEALIIDPGTENDTRIINYLSAHGLDLKFIFLTHEHFDHILGVNFLRENFPNTAVITSLKTSERLSNPKKNLAIFHNQINLVVKKADIIVEEGAYKMIGLEFEIFYTPGHTDSSVSLKINDSFFSGDFLLQGTRVVTNLPTGSKKDYQQSLEKYKNILKGIKIFPGHGEIYTIE</sequence>
<keyword evidence="4" id="KW-0862">Zinc</keyword>
<dbReference type="InterPro" id="IPR051453">
    <property type="entry name" value="MBL_Glyoxalase_II"/>
</dbReference>
<dbReference type="Gene3D" id="3.60.15.10">
    <property type="entry name" value="Ribonuclease Z/Hydroxyacylglutathione hydrolase-like"/>
    <property type="match status" value="1"/>
</dbReference>
<dbReference type="SUPFAM" id="SSF56281">
    <property type="entry name" value="Metallo-hydrolase/oxidoreductase"/>
    <property type="match status" value="1"/>
</dbReference>
<gene>
    <name evidence="6" type="ORF">BBD32_04070</name>
</gene>
<accession>A0AAU8UTK4</accession>
<protein>
    <submittedName>
        <fullName evidence="6">MBL fold metallo-hydrolase</fullName>
    </submittedName>
</protein>
<keyword evidence="2" id="KW-0479">Metal-binding</keyword>
<dbReference type="CDD" id="cd06262">
    <property type="entry name" value="metallo-hydrolase-like_MBL-fold"/>
    <property type="match status" value="1"/>
</dbReference>
<proteinExistence type="predicted"/>
<dbReference type="InterPro" id="IPR036866">
    <property type="entry name" value="RibonucZ/Hydroxyglut_hydro"/>
</dbReference>
<name>A0AAU8UTK4_9FLAO</name>
<dbReference type="PANTHER" id="PTHR46233:SF3">
    <property type="entry name" value="HYDROXYACYLGLUTATHIONE HYDROLASE GLOC"/>
    <property type="match status" value="1"/>
</dbReference>
<keyword evidence="3" id="KW-0378">Hydrolase</keyword>
<dbReference type="RefSeq" id="WP_078395438.1">
    <property type="nucleotide sequence ID" value="NZ_CP016372.1"/>
</dbReference>
<dbReference type="GO" id="GO:0046872">
    <property type="term" value="F:metal ion binding"/>
    <property type="evidence" value="ECO:0007669"/>
    <property type="project" value="UniProtKB-KW"/>
</dbReference>
<dbReference type="SMART" id="SM00849">
    <property type="entry name" value="Lactamase_B"/>
    <property type="match status" value="1"/>
</dbReference>
<dbReference type="Pfam" id="PF00753">
    <property type="entry name" value="Lactamase_B"/>
    <property type="match status" value="1"/>
</dbReference>
<organism evidence="6 7">
    <name type="scientific">Elizabethkingia anophelis</name>
    <dbReference type="NCBI Taxonomy" id="1117645"/>
    <lineage>
        <taxon>Bacteria</taxon>
        <taxon>Pseudomonadati</taxon>
        <taxon>Bacteroidota</taxon>
        <taxon>Flavobacteriia</taxon>
        <taxon>Flavobacteriales</taxon>
        <taxon>Weeksellaceae</taxon>
        <taxon>Elizabethkingia</taxon>
    </lineage>
</organism>
<evidence type="ECO:0000256" key="3">
    <source>
        <dbReference type="ARBA" id="ARBA00022801"/>
    </source>
</evidence>